<gene>
    <name evidence="1" type="ORF">R6U77_12745</name>
</gene>
<proteinExistence type="predicted"/>
<evidence type="ECO:0000313" key="1">
    <source>
        <dbReference type="EMBL" id="WPK10748.1"/>
    </source>
</evidence>
<dbReference type="EMBL" id="CP137624">
    <property type="protein sequence ID" value="WPK10748.1"/>
    <property type="molecule type" value="Genomic_DNA"/>
</dbReference>
<keyword evidence="2" id="KW-1185">Reference proteome</keyword>
<dbReference type="RefSeq" id="WP_319835915.1">
    <property type="nucleotide sequence ID" value="NZ_CP137624.1"/>
</dbReference>
<organism evidence="1 2">
    <name type="scientific">Lysinibacillus louembei</name>
    <dbReference type="NCBI Taxonomy" id="1470088"/>
    <lineage>
        <taxon>Bacteria</taxon>
        <taxon>Bacillati</taxon>
        <taxon>Bacillota</taxon>
        <taxon>Bacilli</taxon>
        <taxon>Bacillales</taxon>
        <taxon>Bacillaceae</taxon>
        <taxon>Lysinibacillus</taxon>
    </lineage>
</organism>
<name>A0ABZ0RUV2_9BACI</name>
<evidence type="ECO:0000313" key="2">
    <source>
        <dbReference type="Proteomes" id="UP001322664"/>
    </source>
</evidence>
<reference evidence="1 2" key="1">
    <citation type="submission" date="2023-09" db="EMBL/GenBank/DDBJ databases">
        <authorList>
            <person name="Page C.A."/>
            <person name="Perez-Diaz I.M."/>
        </authorList>
    </citation>
    <scope>NUCLEOTIDE SEQUENCE [LARGE SCALE GENOMIC DNA]</scope>
    <source>
        <strain evidence="1 2">Ll15</strain>
    </source>
</reference>
<accession>A0ABZ0RUV2</accession>
<sequence>MKSISIRIEGEYWDYLIKYNALFLWTFEGTLEIYDWEYLLNDLSYKMKDNNIYKFFRGNINSILLNVHNKDMKESSKINLRKSEIQKYKVREFWISTNDLIISLDSYNDDLLLNTDEGLLLCNLKEILVDSNNIHTNTLTKEKYYEKIFDMPFFDISIGNYGNVALAGGEEGVFEFVMPQKKYNETNEVKHIIKKQSNKVDWLKNSIYNTSPIEESFILNKPIERGVWNYNDYKIYEDSQIFRKNDENVYHSNISWANNNKIYRVVDSRQLQEVTVQNFGNGELAFRSRYINFMEWKGDILAGAGTSFGTVVECENALVVIFKNKDFINIPGEIVRWKYYKSNERYSNLLGVIFDKSIVLQAFEPNNYFKIRSINKSYFE</sequence>
<protein>
    <submittedName>
        <fullName evidence="1">Uncharacterized protein</fullName>
    </submittedName>
</protein>
<dbReference type="Proteomes" id="UP001322664">
    <property type="component" value="Chromosome"/>
</dbReference>